<accession>A0A4Q0SY32</accession>
<evidence type="ECO:0000256" key="5">
    <source>
        <dbReference type="SAM" id="MobiDB-lite"/>
    </source>
</evidence>
<dbReference type="PANTHER" id="PTHR35333:SF3">
    <property type="entry name" value="BETA-LACTAMASE-TYPE TRANSPEPTIDASE FOLD CONTAINING PROTEIN"/>
    <property type="match status" value="1"/>
</dbReference>
<dbReference type="InterPro" id="IPR012338">
    <property type="entry name" value="Beta-lactam/transpept-like"/>
</dbReference>
<dbReference type="PROSITE" id="PS51318">
    <property type="entry name" value="TAT"/>
    <property type="match status" value="1"/>
</dbReference>
<dbReference type="OrthoDB" id="9784149at2"/>
<dbReference type="EMBL" id="RDSM01000002">
    <property type="protein sequence ID" value="RXH56065.1"/>
    <property type="molecule type" value="Genomic_DNA"/>
</dbReference>
<dbReference type="InterPro" id="IPR045155">
    <property type="entry name" value="Beta-lactam_cat"/>
</dbReference>
<dbReference type="GO" id="GO:0008800">
    <property type="term" value="F:beta-lactamase activity"/>
    <property type="evidence" value="ECO:0007669"/>
    <property type="project" value="UniProtKB-EC"/>
</dbReference>
<evidence type="ECO:0000313" key="7">
    <source>
        <dbReference type="EMBL" id="RXH56065.1"/>
    </source>
</evidence>
<evidence type="ECO:0000256" key="3">
    <source>
        <dbReference type="ARBA" id="ARBA00012865"/>
    </source>
</evidence>
<evidence type="ECO:0000259" key="6">
    <source>
        <dbReference type="Pfam" id="PF13354"/>
    </source>
</evidence>
<dbReference type="EC" id="3.5.2.6" evidence="3"/>
<dbReference type="NCBIfam" id="NF033103">
    <property type="entry name" value="bla_class_A"/>
    <property type="match status" value="1"/>
</dbReference>
<dbReference type="GO" id="GO:0046677">
    <property type="term" value="P:response to antibiotic"/>
    <property type="evidence" value="ECO:0007669"/>
    <property type="project" value="InterPro"/>
</dbReference>
<keyword evidence="8" id="KW-1185">Reference proteome</keyword>
<dbReference type="AlphaFoldDB" id="A0A4Q0SY32"/>
<comment type="catalytic activity">
    <reaction evidence="1">
        <text>a beta-lactam + H2O = a substituted beta-amino acid</text>
        <dbReference type="Rhea" id="RHEA:20401"/>
        <dbReference type="ChEBI" id="CHEBI:15377"/>
        <dbReference type="ChEBI" id="CHEBI:35627"/>
        <dbReference type="ChEBI" id="CHEBI:140347"/>
        <dbReference type="EC" id="3.5.2.6"/>
    </reaction>
</comment>
<evidence type="ECO:0000256" key="4">
    <source>
        <dbReference type="ARBA" id="ARBA00030171"/>
    </source>
</evidence>
<sequence>MLNRRTFLAATVALPRLLHAEPGRFTPLPAAFARLEQTNGGRLGVAVLDTATSERSGHRAGERFPMCSTFKFLLASAVLQRVDHHQETLDRLAAVPPKPLLGNSPLTEPHAGATMSIASLCHAALTRSDNTAANILLESIGGPAGMTAFCRAIGDPVTRLDRTEPTLNESLAGDPRDTTSPVSMVTNLKSILLGNVLAQSSREQLTTWMEANLTGLDRLRANLPTAWRAADKTGSNGEHTTNDIAVLWPANRPPVIVAAYITQCIGPESKRATMLSEIGRLVRESLT</sequence>
<comment type="similarity">
    <text evidence="2">Belongs to the class-A beta-lactamase family.</text>
</comment>
<protein>
    <recommendedName>
        <fullName evidence="3">beta-lactamase</fullName>
        <ecNumber evidence="3">3.5.2.6</ecNumber>
    </recommendedName>
    <alternativeName>
        <fullName evidence="4">Penicillinase</fullName>
    </alternativeName>
</protein>
<comment type="caution">
    <text evidence="7">The sequence shown here is derived from an EMBL/GenBank/DDBJ whole genome shotgun (WGS) entry which is preliminary data.</text>
</comment>
<dbReference type="PRINTS" id="PR00118">
    <property type="entry name" value="BLACTAMASEA"/>
</dbReference>
<feature type="region of interest" description="Disordered" evidence="5">
    <location>
        <begin position="161"/>
        <end position="180"/>
    </location>
</feature>
<dbReference type="GO" id="GO:0030655">
    <property type="term" value="P:beta-lactam antibiotic catabolic process"/>
    <property type="evidence" value="ECO:0007669"/>
    <property type="project" value="InterPro"/>
</dbReference>
<dbReference type="InterPro" id="IPR006311">
    <property type="entry name" value="TAT_signal"/>
</dbReference>
<dbReference type="SUPFAM" id="SSF56601">
    <property type="entry name" value="beta-lactamase/transpeptidase-like"/>
    <property type="match status" value="1"/>
</dbReference>
<name>A0A4Q0SY32_9BACT</name>
<dbReference type="InterPro" id="IPR000871">
    <property type="entry name" value="Beta-lactam_class-A"/>
</dbReference>
<reference evidence="8" key="2">
    <citation type="submission" date="2019-02" db="EMBL/GenBank/DDBJ databases">
        <title>Granulicella sibirica sp. nov., a psychrotolerant acidobacterium isolated from an organic soil layer in forested tundra, West Siberia.</title>
        <authorList>
            <person name="Oshkin I.Y."/>
            <person name="Kulichevskaya I.S."/>
            <person name="Rijpstra W.I.C."/>
            <person name="Sinninghe Damste J.S."/>
            <person name="Rakitin A.L."/>
            <person name="Ravin N.V."/>
            <person name="Dedysh S.N."/>
        </authorList>
    </citation>
    <scope>NUCLEOTIDE SEQUENCE [LARGE SCALE GENOMIC DNA]</scope>
    <source>
        <strain evidence="8">AF10</strain>
    </source>
</reference>
<evidence type="ECO:0000256" key="1">
    <source>
        <dbReference type="ARBA" id="ARBA00001526"/>
    </source>
</evidence>
<feature type="domain" description="Beta-lactamase class A catalytic" evidence="6">
    <location>
        <begin position="44"/>
        <end position="260"/>
    </location>
</feature>
<organism evidence="7 8">
    <name type="scientific">Granulicella sibirica</name>
    <dbReference type="NCBI Taxonomy" id="2479048"/>
    <lineage>
        <taxon>Bacteria</taxon>
        <taxon>Pseudomonadati</taxon>
        <taxon>Acidobacteriota</taxon>
        <taxon>Terriglobia</taxon>
        <taxon>Terriglobales</taxon>
        <taxon>Acidobacteriaceae</taxon>
        <taxon>Granulicella</taxon>
    </lineage>
</organism>
<dbReference type="Proteomes" id="UP000289437">
    <property type="component" value="Unassembled WGS sequence"/>
</dbReference>
<dbReference type="Gene3D" id="3.40.710.10">
    <property type="entry name" value="DD-peptidase/beta-lactamase superfamily"/>
    <property type="match status" value="1"/>
</dbReference>
<evidence type="ECO:0000313" key="8">
    <source>
        <dbReference type="Proteomes" id="UP000289437"/>
    </source>
</evidence>
<dbReference type="RefSeq" id="WP_128913594.1">
    <property type="nucleotide sequence ID" value="NZ_RDSM01000002.1"/>
</dbReference>
<dbReference type="Pfam" id="PF13354">
    <property type="entry name" value="Beta-lactamase2"/>
    <property type="match status" value="1"/>
</dbReference>
<proteinExistence type="inferred from homology"/>
<dbReference type="PANTHER" id="PTHR35333">
    <property type="entry name" value="BETA-LACTAMASE"/>
    <property type="match status" value="1"/>
</dbReference>
<evidence type="ECO:0000256" key="2">
    <source>
        <dbReference type="ARBA" id="ARBA00009009"/>
    </source>
</evidence>
<gene>
    <name evidence="7" type="ORF">GRAN_2922</name>
</gene>
<reference evidence="7 8" key="1">
    <citation type="submission" date="2018-11" db="EMBL/GenBank/DDBJ databases">
        <authorList>
            <person name="Mardanov A.V."/>
            <person name="Ravin N.V."/>
            <person name="Dedysh S.N."/>
        </authorList>
    </citation>
    <scope>NUCLEOTIDE SEQUENCE [LARGE SCALE GENOMIC DNA]</scope>
    <source>
        <strain evidence="7 8">AF10</strain>
    </source>
</reference>